<dbReference type="EMBL" id="QFQP01000001">
    <property type="protein sequence ID" value="PZR18585.1"/>
    <property type="molecule type" value="Genomic_DNA"/>
</dbReference>
<keyword evidence="6" id="KW-0560">Oxidoreductase</keyword>
<protein>
    <submittedName>
        <fullName evidence="11">Cytochrome-c peroxidase</fullName>
    </submittedName>
</protein>
<evidence type="ECO:0000256" key="3">
    <source>
        <dbReference type="ARBA" id="ARBA00022723"/>
    </source>
</evidence>
<comment type="caution">
    <text evidence="11">The sequence shown here is derived from an EMBL/GenBank/DDBJ whole genome shotgun (WGS) entry which is preliminary data.</text>
</comment>
<keyword evidence="3 9" id="KW-0479">Metal-binding</keyword>
<dbReference type="PANTHER" id="PTHR30600">
    <property type="entry name" value="CYTOCHROME C PEROXIDASE-RELATED"/>
    <property type="match status" value="1"/>
</dbReference>
<keyword evidence="4" id="KW-0732">Signal</keyword>
<comment type="subcellular location">
    <subcellularLocation>
        <location evidence="1">Periplasm</location>
    </subcellularLocation>
</comment>
<evidence type="ECO:0000256" key="1">
    <source>
        <dbReference type="ARBA" id="ARBA00004418"/>
    </source>
</evidence>
<dbReference type="GO" id="GO:0046872">
    <property type="term" value="F:metal ion binding"/>
    <property type="evidence" value="ECO:0007669"/>
    <property type="project" value="UniProtKB-KW"/>
</dbReference>
<evidence type="ECO:0000313" key="12">
    <source>
        <dbReference type="Proteomes" id="UP000249061"/>
    </source>
</evidence>
<organism evidence="11 12">
    <name type="scientific">Archangium gephyra</name>
    <dbReference type="NCBI Taxonomy" id="48"/>
    <lineage>
        <taxon>Bacteria</taxon>
        <taxon>Pseudomonadati</taxon>
        <taxon>Myxococcota</taxon>
        <taxon>Myxococcia</taxon>
        <taxon>Myxococcales</taxon>
        <taxon>Cystobacterineae</taxon>
        <taxon>Archangiaceae</taxon>
        <taxon>Archangium</taxon>
    </lineage>
</organism>
<evidence type="ECO:0000313" key="11">
    <source>
        <dbReference type="EMBL" id="PZR18585.1"/>
    </source>
</evidence>
<dbReference type="Pfam" id="PF03150">
    <property type="entry name" value="CCP_MauG"/>
    <property type="match status" value="1"/>
</dbReference>
<evidence type="ECO:0000256" key="8">
    <source>
        <dbReference type="PIRSR" id="PIRSR000294-1"/>
    </source>
</evidence>
<accession>A0A2W5U4M0</accession>
<evidence type="ECO:0000256" key="6">
    <source>
        <dbReference type="ARBA" id="ARBA00023002"/>
    </source>
</evidence>
<dbReference type="InterPro" id="IPR026259">
    <property type="entry name" value="MauG/Cytc_peroxidase"/>
</dbReference>
<evidence type="ECO:0000256" key="5">
    <source>
        <dbReference type="ARBA" id="ARBA00022764"/>
    </source>
</evidence>
<feature type="binding site" description="axial binding residue" evidence="9">
    <location>
        <position position="243"/>
    </location>
    <ligand>
        <name>heme c</name>
        <dbReference type="ChEBI" id="CHEBI:61717"/>
        <label>2</label>
    </ligand>
    <ligandPart>
        <name>Fe</name>
        <dbReference type="ChEBI" id="CHEBI:18248"/>
    </ligandPart>
</feature>
<dbReference type="Gene3D" id="1.10.760.10">
    <property type="entry name" value="Cytochrome c-like domain"/>
    <property type="match status" value="2"/>
</dbReference>
<gene>
    <name evidence="11" type="ORF">DI536_01510</name>
</gene>
<feature type="binding site" description="covalent" evidence="8">
    <location>
        <position position="175"/>
    </location>
    <ligand>
        <name>heme c</name>
        <dbReference type="ChEBI" id="CHEBI:61717"/>
        <label>2</label>
    </ligand>
</feature>
<dbReference type="Pfam" id="PF00034">
    <property type="entry name" value="Cytochrom_C"/>
    <property type="match status" value="1"/>
</dbReference>
<proteinExistence type="predicted"/>
<dbReference type="GO" id="GO:0009055">
    <property type="term" value="F:electron transfer activity"/>
    <property type="evidence" value="ECO:0007669"/>
    <property type="project" value="InterPro"/>
</dbReference>
<feature type="binding site" description="axial binding residue" evidence="9">
    <location>
        <position position="179"/>
    </location>
    <ligand>
        <name>heme c</name>
        <dbReference type="ChEBI" id="CHEBI:61717"/>
        <label>2</label>
    </ligand>
    <ligandPart>
        <name>Fe</name>
        <dbReference type="ChEBI" id="CHEBI:18248"/>
    </ligandPart>
</feature>
<evidence type="ECO:0000259" key="10">
    <source>
        <dbReference type="PROSITE" id="PS51007"/>
    </source>
</evidence>
<comment type="cofactor">
    <cofactor evidence="8">
        <name>heme</name>
        <dbReference type="ChEBI" id="CHEBI:30413"/>
    </cofactor>
    <text evidence="8">Binds 2 heme groups.</text>
</comment>
<dbReference type="PIRSF" id="PIRSF000294">
    <property type="entry name" value="Cytochrome-c_peroxidase"/>
    <property type="match status" value="1"/>
</dbReference>
<dbReference type="InterPro" id="IPR009056">
    <property type="entry name" value="Cyt_c-like_dom"/>
</dbReference>
<dbReference type="InterPro" id="IPR004852">
    <property type="entry name" value="Di-haem_cyt_c_peroxidsae"/>
</dbReference>
<name>A0A2W5U4M0_9BACT</name>
<dbReference type="InterPro" id="IPR051395">
    <property type="entry name" value="Cytochrome_c_Peroxidase/MauG"/>
</dbReference>
<dbReference type="GO" id="GO:0004130">
    <property type="term" value="F:cytochrome-c peroxidase activity"/>
    <property type="evidence" value="ECO:0007669"/>
    <property type="project" value="TreeGrafter"/>
</dbReference>
<keyword evidence="7 9" id="KW-0408">Iron</keyword>
<feature type="binding site" description="covalent" evidence="8">
    <location>
        <position position="178"/>
    </location>
    <ligand>
        <name>heme c</name>
        <dbReference type="ChEBI" id="CHEBI:61717"/>
        <label>2</label>
    </ligand>
</feature>
<evidence type="ECO:0000256" key="4">
    <source>
        <dbReference type="ARBA" id="ARBA00022729"/>
    </source>
</evidence>
<feature type="domain" description="Cytochrome c" evidence="10">
    <location>
        <begin position="161"/>
        <end position="274"/>
    </location>
</feature>
<dbReference type="PROSITE" id="PS51007">
    <property type="entry name" value="CYTC"/>
    <property type="match status" value="1"/>
</dbReference>
<dbReference type="AlphaFoldDB" id="A0A2W5U4M0"/>
<dbReference type="InterPro" id="IPR036909">
    <property type="entry name" value="Cyt_c-like_dom_sf"/>
</dbReference>
<feature type="binding site" description="covalent" evidence="8">
    <location>
        <position position="34"/>
    </location>
    <ligand>
        <name>heme c</name>
        <dbReference type="ChEBI" id="CHEBI:61717"/>
        <label>1</label>
    </ligand>
</feature>
<keyword evidence="5" id="KW-0574">Periplasm</keyword>
<evidence type="ECO:0000256" key="7">
    <source>
        <dbReference type="ARBA" id="ARBA00023004"/>
    </source>
</evidence>
<feature type="binding site" description="covalent" evidence="8">
    <location>
        <position position="37"/>
    </location>
    <ligand>
        <name>heme c</name>
        <dbReference type="ChEBI" id="CHEBI:61717"/>
        <label>1</label>
    </ligand>
</feature>
<dbReference type="Proteomes" id="UP000249061">
    <property type="component" value="Unassembled WGS sequence"/>
</dbReference>
<dbReference type="GO" id="GO:0020037">
    <property type="term" value="F:heme binding"/>
    <property type="evidence" value="ECO:0007669"/>
    <property type="project" value="InterPro"/>
</dbReference>
<evidence type="ECO:0000256" key="9">
    <source>
        <dbReference type="PIRSR" id="PIRSR000294-2"/>
    </source>
</evidence>
<sequence>MNSPDENPTTAERAELGWMLFFDKRASKDGSMACAGCHFPERAYTTPEAVDVKVGGAKNKRNAPTITNLGFHPQFYWDGRMPTLEAVSNAAWKGQLGADPAEVVKTLNAVPQYKARFERAFGEPATPENVPRAYAVFFRTLLNANSPWDRAQNGDKAALSKDAEAGYKVFQAKGCVACHTPPLFTNYAYENAGIGDDPGRKDATKEDADTGKFKVPSLRNVALTSPYFHDGSAATLEAAVDLMVKGNKANPLLKPQKLSKKETAQLLAFLQSLTGESTYTQPPTLP</sequence>
<dbReference type="GO" id="GO:0042597">
    <property type="term" value="C:periplasmic space"/>
    <property type="evidence" value="ECO:0007669"/>
    <property type="project" value="UniProtKB-SubCell"/>
</dbReference>
<evidence type="ECO:0000256" key="2">
    <source>
        <dbReference type="ARBA" id="ARBA00022617"/>
    </source>
</evidence>
<keyword evidence="2 8" id="KW-0349">Heme</keyword>
<comment type="PTM">
    <text evidence="8">Binds 2 heme groups per subunit.</text>
</comment>
<keyword evidence="11" id="KW-0575">Peroxidase</keyword>
<feature type="binding site" description="axial binding residue" evidence="9">
    <location>
        <position position="38"/>
    </location>
    <ligand>
        <name>heme c</name>
        <dbReference type="ChEBI" id="CHEBI:61717"/>
        <label>1</label>
    </ligand>
    <ligandPart>
        <name>Fe</name>
        <dbReference type="ChEBI" id="CHEBI:18248"/>
    </ligandPart>
</feature>
<dbReference type="SUPFAM" id="SSF46626">
    <property type="entry name" value="Cytochrome c"/>
    <property type="match status" value="2"/>
</dbReference>
<reference evidence="11 12" key="1">
    <citation type="submission" date="2017-08" db="EMBL/GenBank/DDBJ databases">
        <title>Infants hospitalized years apart are colonized by the same room-sourced microbial strains.</title>
        <authorList>
            <person name="Brooks B."/>
            <person name="Olm M.R."/>
            <person name="Firek B.A."/>
            <person name="Baker R."/>
            <person name="Thomas B.C."/>
            <person name="Morowitz M.J."/>
            <person name="Banfield J.F."/>
        </authorList>
    </citation>
    <scope>NUCLEOTIDE SEQUENCE [LARGE SCALE GENOMIC DNA]</scope>
    <source>
        <strain evidence="11">S2_003_000_R2_14</strain>
    </source>
</reference>